<feature type="compositionally biased region" description="Pro residues" evidence="1">
    <location>
        <begin position="282"/>
        <end position="298"/>
    </location>
</feature>
<keyword evidence="5" id="KW-1185">Reference proteome</keyword>
<evidence type="ECO:0000256" key="2">
    <source>
        <dbReference type="SAM" id="SignalP"/>
    </source>
</evidence>
<dbReference type="EMBL" id="JAZDUA010000002">
    <property type="protein sequence ID" value="KAK7874398.1"/>
    <property type="molecule type" value="Genomic_DNA"/>
</dbReference>
<evidence type="ECO:0000256" key="1">
    <source>
        <dbReference type="SAM" id="MobiDB-lite"/>
    </source>
</evidence>
<protein>
    <recommendedName>
        <fullName evidence="3">Chitin-binding type-2 domain-containing protein</fullName>
    </recommendedName>
</protein>
<dbReference type="SUPFAM" id="SSF57625">
    <property type="entry name" value="Invertebrate chitin-binding proteins"/>
    <property type="match status" value="1"/>
</dbReference>
<accession>A0AAN9WWH8</accession>
<name>A0AAN9WWH8_9ORTH</name>
<reference evidence="4 5" key="1">
    <citation type="submission" date="2024-03" db="EMBL/GenBank/DDBJ databases">
        <title>The genome assembly and annotation of the cricket Gryllus longicercus Weissman &amp; Gray.</title>
        <authorList>
            <person name="Szrajer S."/>
            <person name="Gray D."/>
            <person name="Ylla G."/>
        </authorList>
    </citation>
    <scope>NUCLEOTIDE SEQUENCE [LARGE SCALE GENOMIC DNA]</scope>
    <source>
        <strain evidence="4">DAG 2021-001</strain>
        <tissue evidence="4">Whole body minus gut</tissue>
    </source>
</reference>
<dbReference type="Pfam" id="PF01607">
    <property type="entry name" value="CBM_14"/>
    <property type="match status" value="1"/>
</dbReference>
<feature type="compositionally biased region" description="Low complexity" evidence="1">
    <location>
        <begin position="180"/>
        <end position="212"/>
    </location>
</feature>
<dbReference type="Gene3D" id="2.170.140.10">
    <property type="entry name" value="Chitin binding domain"/>
    <property type="match status" value="1"/>
</dbReference>
<feature type="domain" description="Chitin-binding type-2" evidence="3">
    <location>
        <begin position="301"/>
        <end position="361"/>
    </location>
</feature>
<proteinExistence type="predicted"/>
<evidence type="ECO:0000313" key="5">
    <source>
        <dbReference type="Proteomes" id="UP001378592"/>
    </source>
</evidence>
<feature type="compositionally biased region" description="Pro residues" evidence="1">
    <location>
        <begin position="154"/>
        <end position="167"/>
    </location>
</feature>
<feature type="chain" id="PRO_5042857963" description="Chitin-binding type-2 domain-containing protein" evidence="2">
    <location>
        <begin position="31"/>
        <end position="361"/>
    </location>
</feature>
<keyword evidence="2" id="KW-0732">Signal</keyword>
<feature type="region of interest" description="Disordered" evidence="1">
    <location>
        <begin position="143"/>
        <end position="212"/>
    </location>
</feature>
<feature type="region of interest" description="Disordered" evidence="1">
    <location>
        <begin position="273"/>
        <end position="316"/>
    </location>
</feature>
<dbReference type="GO" id="GO:0008061">
    <property type="term" value="F:chitin binding"/>
    <property type="evidence" value="ECO:0007669"/>
    <property type="project" value="InterPro"/>
</dbReference>
<gene>
    <name evidence="4" type="ORF">R5R35_001494</name>
</gene>
<feature type="signal peptide" evidence="2">
    <location>
        <begin position="1"/>
        <end position="30"/>
    </location>
</feature>
<sequence length="361" mass="39396">MKPARGAPATHRSPPPPLALLLLLLGLVAASLVHASAAQEQAAEKTKRQIFREQVLPQRGGKIPEEAFRVDRLALNRLNKDGIAVPDGVLLDARRRAQHHPRHNSDLERSVVKVLVTPDGRYAAPEGRLRPQRPLTVDSTYIIRPPIGSHHRPPPVVGRPLPGPPLHIPTLKLLGPSQPPQQQQLHQQQPYQQPHRQPHQQPHQQPNQQPHHQLQLYAAQHQGPATLPSLSALPPATSFQDSFNGLFPTAGLDDFDLLVAQLNARAEREAARIAAAHSPASGPGPGPASAPAPAPAPWPTTVECGPPPPPHAPPRLLADPTRCQVFHVCQRDGRRDTFLCPAGTLFSSALARCDWWYNVRC</sequence>
<evidence type="ECO:0000313" key="4">
    <source>
        <dbReference type="EMBL" id="KAK7874398.1"/>
    </source>
</evidence>
<dbReference type="GO" id="GO:0005576">
    <property type="term" value="C:extracellular region"/>
    <property type="evidence" value="ECO:0007669"/>
    <property type="project" value="InterPro"/>
</dbReference>
<dbReference type="Proteomes" id="UP001378592">
    <property type="component" value="Unassembled WGS sequence"/>
</dbReference>
<dbReference type="InterPro" id="IPR036508">
    <property type="entry name" value="Chitin-bd_dom_sf"/>
</dbReference>
<dbReference type="InterPro" id="IPR002557">
    <property type="entry name" value="Chitin-bd_dom"/>
</dbReference>
<dbReference type="AlphaFoldDB" id="A0AAN9WWH8"/>
<dbReference type="PROSITE" id="PS50940">
    <property type="entry name" value="CHIT_BIND_II"/>
    <property type="match status" value="1"/>
</dbReference>
<comment type="caution">
    <text evidence="4">The sequence shown here is derived from an EMBL/GenBank/DDBJ whole genome shotgun (WGS) entry which is preliminary data.</text>
</comment>
<organism evidence="4 5">
    <name type="scientific">Gryllus longicercus</name>
    <dbReference type="NCBI Taxonomy" id="2509291"/>
    <lineage>
        <taxon>Eukaryota</taxon>
        <taxon>Metazoa</taxon>
        <taxon>Ecdysozoa</taxon>
        <taxon>Arthropoda</taxon>
        <taxon>Hexapoda</taxon>
        <taxon>Insecta</taxon>
        <taxon>Pterygota</taxon>
        <taxon>Neoptera</taxon>
        <taxon>Polyneoptera</taxon>
        <taxon>Orthoptera</taxon>
        <taxon>Ensifera</taxon>
        <taxon>Gryllidea</taxon>
        <taxon>Grylloidea</taxon>
        <taxon>Gryllidae</taxon>
        <taxon>Gryllinae</taxon>
        <taxon>Gryllus</taxon>
    </lineage>
</organism>
<evidence type="ECO:0000259" key="3">
    <source>
        <dbReference type="PROSITE" id="PS50940"/>
    </source>
</evidence>